<feature type="transmembrane region" description="Helical" evidence="2">
    <location>
        <begin position="90"/>
        <end position="114"/>
    </location>
</feature>
<feature type="transmembrane region" description="Helical" evidence="2">
    <location>
        <begin position="12"/>
        <end position="31"/>
    </location>
</feature>
<keyword evidence="4" id="KW-1185">Reference proteome</keyword>
<keyword evidence="2" id="KW-1133">Transmembrane helix</keyword>
<keyword evidence="2" id="KW-0812">Transmembrane</keyword>
<evidence type="ECO:0000313" key="3">
    <source>
        <dbReference type="EMBL" id="MEK7951630.1"/>
    </source>
</evidence>
<comment type="caution">
    <text evidence="3">The sequence shown here is derived from an EMBL/GenBank/DDBJ whole genome shotgun (WGS) entry which is preliminary data.</text>
</comment>
<sequence>MTPRPIHHWKTFWLGIIVLLALGFAWLRSLLSLDYTPLGPWMAVGQGGGKIAFLWDANGYPGHYAVTEKLYLHQSPFGPPSDFKAYGYDYLFLVFAHWYLILLFFLLWLTFLAWRRQEMKALAKAQAEANADIAAITKPQTQPQPPPVQNRSTDPNFLKRRIATDDS</sequence>
<evidence type="ECO:0000256" key="1">
    <source>
        <dbReference type="SAM" id="MobiDB-lite"/>
    </source>
</evidence>
<reference evidence="3 4" key="1">
    <citation type="submission" date="2024-04" db="EMBL/GenBank/DDBJ databases">
        <title>Luteolibacter sp. isolated from soil.</title>
        <authorList>
            <person name="An J."/>
        </authorList>
    </citation>
    <scope>NUCLEOTIDE SEQUENCE [LARGE SCALE GENOMIC DNA]</scope>
    <source>
        <strain evidence="3 4">Y139</strain>
    </source>
</reference>
<organism evidence="3 4">
    <name type="scientific">Luteolibacter soli</name>
    <dbReference type="NCBI Taxonomy" id="3135280"/>
    <lineage>
        <taxon>Bacteria</taxon>
        <taxon>Pseudomonadati</taxon>
        <taxon>Verrucomicrobiota</taxon>
        <taxon>Verrucomicrobiia</taxon>
        <taxon>Verrucomicrobiales</taxon>
        <taxon>Verrucomicrobiaceae</taxon>
        <taxon>Luteolibacter</taxon>
    </lineage>
</organism>
<dbReference type="Proteomes" id="UP001371305">
    <property type="component" value="Unassembled WGS sequence"/>
</dbReference>
<accession>A0ABU9AYB8</accession>
<name>A0ABU9AYB8_9BACT</name>
<feature type="region of interest" description="Disordered" evidence="1">
    <location>
        <begin position="133"/>
        <end position="156"/>
    </location>
</feature>
<keyword evidence="2" id="KW-0472">Membrane</keyword>
<evidence type="ECO:0000256" key="2">
    <source>
        <dbReference type="SAM" id="Phobius"/>
    </source>
</evidence>
<evidence type="ECO:0000313" key="4">
    <source>
        <dbReference type="Proteomes" id="UP001371305"/>
    </source>
</evidence>
<gene>
    <name evidence="3" type="ORF">WKV53_14025</name>
</gene>
<protein>
    <submittedName>
        <fullName evidence="3">Uncharacterized protein</fullName>
    </submittedName>
</protein>
<dbReference type="RefSeq" id="WP_341405274.1">
    <property type="nucleotide sequence ID" value="NZ_JBBUKT010000005.1"/>
</dbReference>
<dbReference type="EMBL" id="JBBUKT010000005">
    <property type="protein sequence ID" value="MEK7951630.1"/>
    <property type="molecule type" value="Genomic_DNA"/>
</dbReference>
<proteinExistence type="predicted"/>